<keyword evidence="4 9" id="KW-0812">Transmembrane</keyword>
<name>A0A3S5APV8_9PLAT</name>
<feature type="region of interest" description="Disordered" evidence="8">
    <location>
        <begin position="507"/>
        <end position="530"/>
    </location>
</feature>
<dbReference type="PANTHER" id="PTHR11309">
    <property type="entry name" value="FRIZZLED"/>
    <property type="match status" value="1"/>
</dbReference>
<dbReference type="Pfam" id="PF01534">
    <property type="entry name" value="Frizzled"/>
    <property type="match status" value="1"/>
</dbReference>
<dbReference type="GO" id="GO:0035567">
    <property type="term" value="P:non-canonical Wnt signaling pathway"/>
    <property type="evidence" value="ECO:0007669"/>
    <property type="project" value="TreeGrafter"/>
</dbReference>
<dbReference type="GO" id="GO:0060070">
    <property type="term" value="P:canonical Wnt signaling pathway"/>
    <property type="evidence" value="ECO:0007669"/>
    <property type="project" value="TreeGrafter"/>
</dbReference>
<reference evidence="11" key="1">
    <citation type="submission" date="2018-11" db="EMBL/GenBank/DDBJ databases">
        <authorList>
            <consortium name="Pathogen Informatics"/>
        </authorList>
    </citation>
    <scope>NUCLEOTIDE SEQUENCE</scope>
</reference>
<dbReference type="InterPro" id="IPR000539">
    <property type="entry name" value="Frizzled/Smoothened_7TM"/>
</dbReference>
<dbReference type="EMBL" id="CAAALY010273656">
    <property type="protein sequence ID" value="VEL42297.1"/>
    <property type="molecule type" value="Genomic_DNA"/>
</dbReference>
<dbReference type="InterPro" id="IPR015526">
    <property type="entry name" value="Frizzled/SFRP"/>
</dbReference>
<dbReference type="GO" id="GO:0042813">
    <property type="term" value="F:Wnt receptor activity"/>
    <property type="evidence" value="ECO:0007669"/>
    <property type="project" value="TreeGrafter"/>
</dbReference>
<dbReference type="AlphaFoldDB" id="A0A3S5APV8"/>
<accession>A0A3S5APV8</accession>
<evidence type="ECO:0000256" key="4">
    <source>
        <dbReference type="ARBA" id="ARBA00022692"/>
    </source>
</evidence>
<dbReference type="PROSITE" id="PS50261">
    <property type="entry name" value="G_PROTEIN_RECEP_F2_4"/>
    <property type="match status" value="1"/>
</dbReference>
<keyword evidence="5 9" id="KW-1133">Transmembrane helix</keyword>
<evidence type="ECO:0000259" key="10">
    <source>
        <dbReference type="PROSITE" id="PS50261"/>
    </source>
</evidence>
<keyword evidence="6 9" id="KW-0472">Membrane</keyword>
<feature type="region of interest" description="Disordered" evidence="8">
    <location>
        <begin position="286"/>
        <end position="349"/>
    </location>
</feature>
<dbReference type="Gene3D" id="1.20.1070.10">
    <property type="entry name" value="Rhodopsin 7-helix transmembrane proteins"/>
    <property type="match status" value="1"/>
</dbReference>
<proteinExistence type="inferred from homology"/>
<evidence type="ECO:0000256" key="8">
    <source>
        <dbReference type="SAM" id="MobiDB-lite"/>
    </source>
</evidence>
<protein>
    <recommendedName>
        <fullName evidence="10">G-protein coupled receptors family 2 profile 2 domain-containing protein</fullName>
    </recommendedName>
</protein>
<evidence type="ECO:0000256" key="6">
    <source>
        <dbReference type="ARBA" id="ARBA00023136"/>
    </source>
</evidence>
<comment type="similarity">
    <text evidence="2">Belongs to the G-protein coupled receptor Fz/Smo family.</text>
</comment>
<dbReference type="PRINTS" id="PR00489">
    <property type="entry name" value="FRIZZLED"/>
</dbReference>
<evidence type="ECO:0000256" key="2">
    <source>
        <dbReference type="ARBA" id="ARBA00008077"/>
    </source>
</evidence>
<feature type="region of interest" description="Disordered" evidence="8">
    <location>
        <begin position="240"/>
        <end position="267"/>
    </location>
</feature>
<evidence type="ECO:0000256" key="5">
    <source>
        <dbReference type="ARBA" id="ARBA00022989"/>
    </source>
</evidence>
<comment type="caution">
    <text evidence="11">The sequence shown here is derived from an EMBL/GenBank/DDBJ whole genome shotgun (WGS) entry which is preliminary data.</text>
</comment>
<evidence type="ECO:0000256" key="7">
    <source>
        <dbReference type="ARBA" id="ARBA00023170"/>
    </source>
</evidence>
<feature type="transmembrane region" description="Helical" evidence="9">
    <location>
        <begin position="27"/>
        <end position="52"/>
    </location>
</feature>
<feature type="transmembrane region" description="Helical" evidence="9">
    <location>
        <begin position="73"/>
        <end position="96"/>
    </location>
</feature>
<comment type="subcellular location">
    <subcellularLocation>
        <location evidence="1">Membrane</location>
        <topology evidence="1">Multi-pass membrane protein</topology>
    </subcellularLocation>
</comment>
<dbReference type="InterPro" id="IPR017981">
    <property type="entry name" value="GPCR_2-like_7TM"/>
</dbReference>
<organism evidence="11 12">
    <name type="scientific">Protopolystoma xenopodis</name>
    <dbReference type="NCBI Taxonomy" id="117903"/>
    <lineage>
        <taxon>Eukaryota</taxon>
        <taxon>Metazoa</taxon>
        <taxon>Spiralia</taxon>
        <taxon>Lophotrochozoa</taxon>
        <taxon>Platyhelminthes</taxon>
        <taxon>Monogenea</taxon>
        <taxon>Polyopisthocotylea</taxon>
        <taxon>Polystomatidea</taxon>
        <taxon>Polystomatidae</taxon>
        <taxon>Protopolystoma</taxon>
    </lineage>
</organism>
<dbReference type="GO" id="GO:0017147">
    <property type="term" value="F:Wnt-protein binding"/>
    <property type="evidence" value="ECO:0007669"/>
    <property type="project" value="TreeGrafter"/>
</dbReference>
<keyword evidence="12" id="KW-1185">Reference proteome</keyword>
<feature type="region of interest" description="Disordered" evidence="8">
    <location>
        <begin position="198"/>
        <end position="225"/>
    </location>
</feature>
<evidence type="ECO:0000256" key="1">
    <source>
        <dbReference type="ARBA" id="ARBA00004141"/>
    </source>
</evidence>
<feature type="compositionally biased region" description="Pro residues" evidence="8">
    <location>
        <begin position="314"/>
        <end position="327"/>
    </location>
</feature>
<evidence type="ECO:0000313" key="12">
    <source>
        <dbReference type="Proteomes" id="UP000784294"/>
    </source>
</evidence>
<evidence type="ECO:0000313" key="11">
    <source>
        <dbReference type="EMBL" id="VEL42297.1"/>
    </source>
</evidence>
<feature type="compositionally biased region" description="Low complexity" evidence="8">
    <location>
        <begin position="257"/>
        <end position="267"/>
    </location>
</feature>
<gene>
    <name evidence="11" type="ORF">PXEA_LOCUS35737</name>
</gene>
<evidence type="ECO:0000256" key="9">
    <source>
        <dbReference type="SAM" id="Phobius"/>
    </source>
</evidence>
<dbReference type="Proteomes" id="UP000784294">
    <property type="component" value="Unassembled WGS sequence"/>
</dbReference>
<keyword evidence="7" id="KW-0675">Receptor</keyword>
<dbReference type="GO" id="GO:0005886">
    <property type="term" value="C:plasma membrane"/>
    <property type="evidence" value="ECO:0007669"/>
    <property type="project" value="TreeGrafter"/>
</dbReference>
<feature type="compositionally biased region" description="Polar residues" evidence="8">
    <location>
        <begin position="330"/>
        <end position="348"/>
    </location>
</feature>
<keyword evidence="3" id="KW-0217">Developmental protein</keyword>
<dbReference type="SMART" id="SM01330">
    <property type="entry name" value="Frizzled"/>
    <property type="match status" value="1"/>
</dbReference>
<feature type="compositionally biased region" description="Basic residues" evidence="8">
    <location>
        <begin position="240"/>
        <end position="256"/>
    </location>
</feature>
<evidence type="ECO:0000256" key="3">
    <source>
        <dbReference type="ARBA" id="ARBA00022473"/>
    </source>
</evidence>
<sequence length="563" mass="59137">MNAVDGDPIGGLCTVGATDLFQLGLAVFGPLCLYLVLGSLLLVAGFVALLRIRSLIKLQTQPMLGKSERLERLMLRIGVFGALYTLPTVVLLACLAHELRNRELWQLGQACRCVWRRDVDAMTRLDEEVAGLGLASGHGLAPVLALDSARWRPPKPEFAVVMLKYFSGLLAGLTAGGWICSQKTLTIWRAAFRRRRGRGRAESTRRLPPPPPRQAGPELGQSGLMPVSVGLCNEEARHRYRHQHQHQHQHQPHHQHQQPQQQQQQQQQYLYQFDLLTKTQGYNRIVPGLGTRSSGADAPTPPGDGRFQLQPLTFIPPPPPSLPPPQSTPGRQSSVYSQAQRQGTSSAVSMPLPAPPCLGVATGSATTATSLVDAYLFSSSSLAGVGTAAPAAPISASVSADANSNANANADGNCDCDCGCDGGCHGNDNNNVNGSGDGNADTGSPVGRGVVASRGGPRLGFSGQLVARPNKQTTGAGLSLSSSGFVESSSLKVSGVAPTSIPILTPASGPGTVQPQAPASIVSSGLGSSSLQDSLQQTTQTSLLLQSTAGAVTRAFDNVMQIK</sequence>
<feature type="domain" description="G-protein coupled receptors family 2 profile 2" evidence="10">
    <location>
        <begin position="1"/>
        <end position="187"/>
    </location>
</feature>
<dbReference type="PANTHER" id="PTHR11309:SF126">
    <property type="entry name" value="FRIZZLED-2"/>
    <property type="match status" value="1"/>
</dbReference>